<sequence length="292" mass="31541">MTLALFLIAATSLFAQTSIVAENYYVSSNGSESSQCGGYDLPCARIYYVSGRILPDGSKLCIINIQPGTYTEPAVGITNSRVRFVGLNPENTIIIDYETRSTSLYTVSNGLLLVQNLQAQNRATKSKEPLFSLTGSGSIRIDGCRFTKYQESSSYGPILGAIQGRVTVNNSRFVNIPFSNAAALQFGALVDSVFIADSSFQNLVNSLGHGSAIYATMSQTQILSVERSQFIQCSSSEGGGVGLIELGRRTSSASQMFILLDCKVSECTSEGYGGAFYFRGVDDFVIYVIYLM</sequence>
<evidence type="ECO:0008006" key="4">
    <source>
        <dbReference type="Google" id="ProtNLM"/>
    </source>
</evidence>
<evidence type="ECO:0000256" key="1">
    <source>
        <dbReference type="SAM" id="SignalP"/>
    </source>
</evidence>
<feature type="chain" id="PRO_5023913069" description="Right handed beta helix domain-containing protein" evidence="1">
    <location>
        <begin position="22"/>
        <end position="292"/>
    </location>
</feature>
<dbReference type="SUPFAM" id="SSF51126">
    <property type="entry name" value="Pectin lyase-like"/>
    <property type="match status" value="1"/>
</dbReference>
<dbReference type="AlphaFoldDB" id="A0A5J4X5K7"/>
<dbReference type="InterPro" id="IPR011050">
    <property type="entry name" value="Pectin_lyase_fold/virulence"/>
</dbReference>
<gene>
    <name evidence="2" type="ORF">EZS28_001988</name>
</gene>
<evidence type="ECO:0000313" key="2">
    <source>
        <dbReference type="EMBL" id="KAA6402491.1"/>
    </source>
</evidence>
<dbReference type="Gene3D" id="2.160.20.10">
    <property type="entry name" value="Single-stranded right-handed beta-helix, Pectin lyase-like"/>
    <property type="match status" value="1"/>
</dbReference>
<proteinExistence type="predicted"/>
<comment type="caution">
    <text evidence="2">The sequence shown here is derived from an EMBL/GenBank/DDBJ whole genome shotgun (WGS) entry which is preliminary data.</text>
</comment>
<feature type="signal peptide" evidence="1">
    <location>
        <begin position="1"/>
        <end position="21"/>
    </location>
</feature>
<accession>A0A5J4X5K7</accession>
<protein>
    <recommendedName>
        <fullName evidence="4">Right handed beta helix domain-containing protein</fullName>
    </recommendedName>
</protein>
<reference evidence="2 3" key="1">
    <citation type="submission" date="2019-03" db="EMBL/GenBank/DDBJ databases">
        <title>Single cell metagenomics reveals metabolic interactions within the superorganism composed of flagellate Streblomastix strix and complex community of Bacteroidetes bacteria on its surface.</title>
        <authorList>
            <person name="Treitli S.C."/>
            <person name="Kolisko M."/>
            <person name="Husnik F."/>
            <person name="Keeling P."/>
            <person name="Hampl V."/>
        </authorList>
    </citation>
    <scope>NUCLEOTIDE SEQUENCE [LARGE SCALE GENOMIC DNA]</scope>
    <source>
        <strain evidence="2">ST1C</strain>
    </source>
</reference>
<evidence type="ECO:0000313" key="3">
    <source>
        <dbReference type="Proteomes" id="UP000324800"/>
    </source>
</evidence>
<dbReference type="InterPro" id="IPR012334">
    <property type="entry name" value="Pectin_lyas_fold"/>
</dbReference>
<dbReference type="Proteomes" id="UP000324800">
    <property type="component" value="Unassembled WGS sequence"/>
</dbReference>
<dbReference type="EMBL" id="SNRW01000227">
    <property type="protein sequence ID" value="KAA6402491.1"/>
    <property type="molecule type" value="Genomic_DNA"/>
</dbReference>
<name>A0A5J4X5K7_9EUKA</name>
<organism evidence="2 3">
    <name type="scientific">Streblomastix strix</name>
    <dbReference type="NCBI Taxonomy" id="222440"/>
    <lineage>
        <taxon>Eukaryota</taxon>
        <taxon>Metamonada</taxon>
        <taxon>Preaxostyla</taxon>
        <taxon>Oxymonadida</taxon>
        <taxon>Streblomastigidae</taxon>
        <taxon>Streblomastix</taxon>
    </lineage>
</organism>
<keyword evidence="1" id="KW-0732">Signal</keyword>